<dbReference type="RefSeq" id="WP_171833139.1">
    <property type="nucleotide sequence ID" value="NZ_CP053708.1"/>
</dbReference>
<dbReference type="InterPro" id="IPR052967">
    <property type="entry name" value="Stress_Response_Assoc"/>
</dbReference>
<protein>
    <submittedName>
        <fullName evidence="2">YsnF/AvaK domain-containing protein</fullName>
    </submittedName>
</protein>
<dbReference type="Proteomes" id="UP000500767">
    <property type="component" value="Chromosome"/>
</dbReference>
<proteinExistence type="predicted"/>
<organism evidence="2 3">
    <name type="scientific">Lichenicola cladoniae</name>
    <dbReference type="NCBI Taxonomy" id="1484109"/>
    <lineage>
        <taxon>Bacteria</taxon>
        <taxon>Pseudomonadati</taxon>
        <taxon>Pseudomonadota</taxon>
        <taxon>Alphaproteobacteria</taxon>
        <taxon>Acetobacterales</taxon>
        <taxon>Acetobacteraceae</taxon>
        <taxon>Lichenicola</taxon>
    </lineage>
</organism>
<dbReference type="AlphaFoldDB" id="A0A6M8HT19"/>
<evidence type="ECO:0000259" key="1">
    <source>
        <dbReference type="Pfam" id="PF09557"/>
    </source>
</evidence>
<dbReference type="EMBL" id="CP053708">
    <property type="protein sequence ID" value="QKE91337.1"/>
    <property type="molecule type" value="Genomic_DNA"/>
</dbReference>
<evidence type="ECO:0000313" key="3">
    <source>
        <dbReference type="Proteomes" id="UP000500767"/>
    </source>
</evidence>
<dbReference type="InterPro" id="IPR019060">
    <property type="entry name" value="DUF2382"/>
</dbReference>
<evidence type="ECO:0000313" key="2">
    <source>
        <dbReference type="EMBL" id="QKE91337.1"/>
    </source>
</evidence>
<name>A0A6M8HT19_9PROT</name>
<dbReference type="PANTHER" id="PTHR38463">
    <property type="entry name" value="STRESS RESPONSE PROTEIN YSNF"/>
    <property type="match status" value="1"/>
</dbReference>
<dbReference type="PANTHER" id="PTHR38463:SF1">
    <property type="entry name" value="STRESS RESPONSE PROTEIN YSNF"/>
    <property type="match status" value="1"/>
</dbReference>
<feature type="domain" description="DUF2382" evidence="1">
    <location>
        <begin position="143"/>
        <end position="251"/>
    </location>
</feature>
<sequence length="271" mass="28819">MTHETIVAVYDTAAHADAAVRDLDAAGFPPDAISRTGASSGTATPGAAPVREQGFWSSLFGGEPDHDTAVYDRSIESGSSILTVRAPAEHVAGVTAILERHNPIDIDERSNSYGLGRSASGAIPATAAATAAEPSYGSGEAVIALSEEQISVGKRLVDRGTTRVRRFVVEKPVEQQVTLQSERVSIERRPVTGNVASTPDFSDRVIEMTESDEEAVIAKTAHVVEEVVVRKEATDRVETIHDTVRREDVEISRDDAVATKPAASPLARPKI</sequence>
<keyword evidence="3" id="KW-1185">Reference proteome</keyword>
<accession>A0A6M8HT19</accession>
<dbReference type="KEGG" id="lck:HN018_15930"/>
<gene>
    <name evidence="2" type="ORF">HN018_15930</name>
</gene>
<dbReference type="Pfam" id="PF09557">
    <property type="entry name" value="DUF2382"/>
    <property type="match status" value="1"/>
</dbReference>
<reference evidence="2 3" key="1">
    <citation type="journal article" date="2014" name="World J. Microbiol. Biotechnol.">
        <title>Biodiversity and physiological characteristics of Antarctic and Arctic lichens-associated bacteria.</title>
        <authorList>
            <person name="Lee Y.M."/>
            <person name="Kim E.H."/>
            <person name="Lee H.K."/>
            <person name="Hong S.G."/>
        </authorList>
    </citation>
    <scope>NUCLEOTIDE SEQUENCE [LARGE SCALE GENOMIC DNA]</scope>
    <source>
        <strain evidence="2 3">PAMC 26569</strain>
    </source>
</reference>